<dbReference type="GO" id="GO:0044773">
    <property type="term" value="P:mitotic DNA damage checkpoint signaling"/>
    <property type="evidence" value="ECO:0007669"/>
    <property type="project" value="TreeGrafter"/>
</dbReference>
<dbReference type="PhylomeDB" id="A0A0G4GSK3"/>
<evidence type="ECO:0000256" key="1">
    <source>
        <dbReference type="PROSITE-ProRule" id="PRU10141"/>
    </source>
</evidence>
<feature type="region of interest" description="Disordered" evidence="2">
    <location>
        <begin position="402"/>
        <end position="424"/>
    </location>
</feature>
<dbReference type="AlphaFoldDB" id="A0A0G4GSK3"/>
<dbReference type="InParanoid" id="A0A0G4GSK3"/>
<dbReference type="GO" id="GO:0005524">
    <property type="term" value="F:ATP binding"/>
    <property type="evidence" value="ECO:0007669"/>
    <property type="project" value="UniProtKB-UniRule"/>
</dbReference>
<keyword evidence="1" id="KW-0547">Nucleotide-binding</keyword>
<organism evidence="4 5">
    <name type="scientific">Vitrella brassicaformis (strain CCMP3155)</name>
    <dbReference type="NCBI Taxonomy" id="1169540"/>
    <lineage>
        <taxon>Eukaryota</taxon>
        <taxon>Sar</taxon>
        <taxon>Alveolata</taxon>
        <taxon>Colpodellida</taxon>
        <taxon>Vitrellaceae</taxon>
        <taxon>Vitrella</taxon>
    </lineage>
</organism>
<dbReference type="InterPro" id="IPR011009">
    <property type="entry name" value="Kinase-like_dom_sf"/>
</dbReference>
<dbReference type="GO" id="GO:0004674">
    <property type="term" value="F:protein serine/threonine kinase activity"/>
    <property type="evidence" value="ECO:0007669"/>
    <property type="project" value="TreeGrafter"/>
</dbReference>
<dbReference type="InterPro" id="IPR000719">
    <property type="entry name" value="Prot_kinase_dom"/>
</dbReference>
<dbReference type="SMART" id="SM00220">
    <property type="entry name" value="S_TKc"/>
    <property type="match status" value="1"/>
</dbReference>
<keyword evidence="5" id="KW-1185">Reference proteome</keyword>
<name>A0A0G4GSK3_VITBC</name>
<dbReference type="PANTHER" id="PTHR44167">
    <property type="entry name" value="OVARIAN-SPECIFIC SERINE/THREONINE-PROTEIN KINASE LOK-RELATED"/>
    <property type="match status" value="1"/>
</dbReference>
<dbReference type="PROSITE" id="PS50011">
    <property type="entry name" value="PROTEIN_KINASE_DOM"/>
    <property type="match status" value="1"/>
</dbReference>
<dbReference type="PANTHER" id="PTHR44167:SF18">
    <property type="entry name" value="PROTEIN KINASE DOMAIN-CONTAINING PROTEIN"/>
    <property type="match status" value="1"/>
</dbReference>
<reference evidence="4 5" key="1">
    <citation type="submission" date="2014-11" db="EMBL/GenBank/DDBJ databases">
        <authorList>
            <person name="Zhu J."/>
            <person name="Qi W."/>
            <person name="Song R."/>
        </authorList>
    </citation>
    <scope>NUCLEOTIDE SEQUENCE [LARGE SCALE GENOMIC DNA]</scope>
</reference>
<dbReference type="Proteomes" id="UP000041254">
    <property type="component" value="Unassembled WGS sequence"/>
</dbReference>
<evidence type="ECO:0000313" key="4">
    <source>
        <dbReference type="EMBL" id="CEM33547.1"/>
    </source>
</evidence>
<dbReference type="VEuPathDB" id="CryptoDB:Vbra_18581"/>
<dbReference type="PROSITE" id="PS00107">
    <property type="entry name" value="PROTEIN_KINASE_ATP"/>
    <property type="match status" value="1"/>
</dbReference>
<accession>A0A0G4GSK3</accession>
<protein>
    <recommendedName>
        <fullName evidence="3">Protein kinase domain-containing protein</fullName>
    </recommendedName>
</protein>
<dbReference type="InterPro" id="IPR017441">
    <property type="entry name" value="Protein_kinase_ATP_BS"/>
</dbReference>
<evidence type="ECO:0000256" key="2">
    <source>
        <dbReference type="SAM" id="MobiDB-lite"/>
    </source>
</evidence>
<feature type="binding site" evidence="1">
    <location>
        <position position="47"/>
    </location>
    <ligand>
        <name>ATP</name>
        <dbReference type="ChEBI" id="CHEBI:30616"/>
    </ligand>
</feature>
<dbReference type="GO" id="GO:0005737">
    <property type="term" value="C:cytoplasm"/>
    <property type="evidence" value="ECO:0007669"/>
    <property type="project" value="TreeGrafter"/>
</dbReference>
<proteinExistence type="predicted"/>
<feature type="domain" description="Protein kinase" evidence="3">
    <location>
        <begin position="15"/>
        <end position="361"/>
    </location>
</feature>
<dbReference type="Pfam" id="PF00069">
    <property type="entry name" value="Pkinase"/>
    <property type="match status" value="1"/>
</dbReference>
<keyword evidence="1" id="KW-0067">ATP-binding</keyword>
<sequence length="442" mass="47906">MAFKGHNALASGRFEVAARPLGAGGHSTVFKAKDKAYADPSRSFALKVYDPQQPDEAAGSTVHPSNINEMLALDVLQSAAETKAIASSIPPGFYRRAWHPNVVRRYGHHMASKSTRHGDQWLLLELLEGAQSLGRCSEVSAFEAKAVLYELLRMLAFLHQNDIAHGDISSENLLVCRKIEGLPLLNAIDFGLSVHAKAQQAMGAESGRGFQGARGTPGYFTPEMTWPYAAYSDPKGSPMFQRYDERKGDIFQTGVVAVEVATGKNAAKDLFPLGRATKQGVAQLSRQLFTFTGRPGNEEAAAMGFPQGLFSEIEVSSADGIKAKLRRWGVGDEGLLDVLSKMVCLPGSRRTAEELSMHPYFTHDAALQPVVKAYIDWGFPPPHTIPTPTVPAPLPLPLPQPTHITPTATNSSMASIGSPPTDDEQMMEVDEEADMMVIDHSL</sequence>
<gene>
    <name evidence="4" type="ORF">Vbra_18581</name>
</gene>
<dbReference type="EMBL" id="CDMY01000788">
    <property type="protein sequence ID" value="CEM33547.1"/>
    <property type="molecule type" value="Genomic_DNA"/>
</dbReference>
<dbReference type="OrthoDB" id="4062651at2759"/>
<dbReference type="Gene3D" id="1.10.510.10">
    <property type="entry name" value="Transferase(Phosphotransferase) domain 1"/>
    <property type="match status" value="1"/>
</dbReference>
<dbReference type="GO" id="GO:0005634">
    <property type="term" value="C:nucleus"/>
    <property type="evidence" value="ECO:0007669"/>
    <property type="project" value="TreeGrafter"/>
</dbReference>
<evidence type="ECO:0000313" key="5">
    <source>
        <dbReference type="Proteomes" id="UP000041254"/>
    </source>
</evidence>
<dbReference type="SUPFAM" id="SSF56112">
    <property type="entry name" value="Protein kinase-like (PK-like)"/>
    <property type="match status" value="1"/>
</dbReference>
<evidence type="ECO:0000259" key="3">
    <source>
        <dbReference type="PROSITE" id="PS50011"/>
    </source>
</evidence>